<evidence type="ECO:0000313" key="2">
    <source>
        <dbReference type="Proteomes" id="UP000024635"/>
    </source>
</evidence>
<evidence type="ECO:0000313" key="1">
    <source>
        <dbReference type="EMBL" id="EYC30507.1"/>
    </source>
</evidence>
<keyword evidence="2" id="KW-1185">Reference proteome</keyword>
<sequence length="106" mass="12311">MYVESLEPVVEDESTLARLFVRRLKCVTCTKIPRKYRKHRCWADDVDDTVAFQQSLFESTEIAARTLPGHSLIVVVVRQERREIQTQRFASYHVCLAFAALSPVRQ</sequence>
<comment type="caution">
    <text evidence="1">The sequence shown here is derived from an EMBL/GenBank/DDBJ whole genome shotgun (WGS) entry which is preliminary data.</text>
</comment>
<protein>
    <submittedName>
        <fullName evidence="1">Uncharacterized protein</fullName>
    </submittedName>
</protein>
<dbReference type="EMBL" id="JARK01001341">
    <property type="protein sequence ID" value="EYC30507.1"/>
    <property type="molecule type" value="Genomic_DNA"/>
</dbReference>
<dbReference type="Proteomes" id="UP000024635">
    <property type="component" value="Unassembled WGS sequence"/>
</dbReference>
<name>A0A016VU01_9BILA</name>
<accession>A0A016VU01</accession>
<dbReference type="AlphaFoldDB" id="A0A016VU01"/>
<reference evidence="2" key="1">
    <citation type="journal article" date="2015" name="Nat. Genet.">
        <title>The genome and transcriptome of the zoonotic hookworm Ancylostoma ceylanicum identify infection-specific gene families.</title>
        <authorList>
            <person name="Schwarz E.M."/>
            <person name="Hu Y."/>
            <person name="Antoshechkin I."/>
            <person name="Miller M.M."/>
            <person name="Sternberg P.W."/>
            <person name="Aroian R.V."/>
        </authorList>
    </citation>
    <scope>NUCLEOTIDE SEQUENCE</scope>
    <source>
        <strain evidence="2">HY135</strain>
    </source>
</reference>
<gene>
    <name evidence="1" type="primary">Acey_s0005.g2685</name>
    <name evidence="1" type="ORF">Y032_0005g2685</name>
</gene>
<organism evidence="1 2">
    <name type="scientific">Ancylostoma ceylanicum</name>
    <dbReference type="NCBI Taxonomy" id="53326"/>
    <lineage>
        <taxon>Eukaryota</taxon>
        <taxon>Metazoa</taxon>
        <taxon>Ecdysozoa</taxon>
        <taxon>Nematoda</taxon>
        <taxon>Chromadorea</taxon>
        <taxon>Rhabditida</taxon>
        <taxon>Rhabditina</taxon>
        <taxon>Rhabditomorpha</taxon>
        <taxon>Strongyloidea</taxon>
        <taxon>Ancylostomatidae</taxon>
        <taxon>Ancylostomatinae</taxon>
        <taxon>Ancylostoma</taxon>
    </lineage>
</organism>
<proteinExistence type="predicted"/>